<organism evidence="2 3">
    <name type="scientific">Puccinia striiformis f. sp. tritici PST-78</name>
    <dbReference type="NCBI Taxonomy" id="1165861"/>
    <lineage>
        <taxon>Eukaryota</taxon>
        <taxon>Fungi</taxon>
        <taxon>Dikarya</taxon>
        <taxon>Basidiomycota</taxon>
        <taxon>Pucciniomycotina</taxon>
        <taxon>Pucciniomycetes</taxon>
        <taxon>Pucciniales</taxon>
        <taxon>Pucciniaceae</taxon>
        <taxon>Puccinia</taxon>
    </lineage>
</organism>
<evidence type="ECO:0000256" key="1">
    <source>
        <dbReference type="SAM" id="MobiDB-lite"/>
    </source>
</evidence>
<comment type="caution">
    <text evidence="2">The sequence shown here is derived from an EMBL/GenBank/DDBJ whole genome shotgun (WGS) entry which is preliminary data.</text>
</comment>
<keyword evidence="3" id="KW-1185">Reference proteome</keyword>
<feature type="compositionally biased region" description="Polar residues" evidence="1">
    <location>
        <begin position="25"/>
        <end position="50"/>
    </location>
</feature>
<proteinExistence type="predicted"/>
<gene>
    <name evidence="2" type="ORF">PSTG_02163</name>
</gene>
<dbReference type="AlphaFoldDB" id="A0A0L0VZP1"/>
<dbReference type="Proteomes" id="UP000054564">
    <property type="component" value="Unassembled WGS sequence"/>
</dbReference>
<feature type="region of interest" description="Disordered" evidence="1">
    <location>
        <begin position="25"/>
        <end position="66"/>
    </location>
</feature>
<accession>A0A0L0VZP1</accession>
<evidence type="ECO:0000313" key="3">
    <source>
        <dbReference type="Proteomes" id="UP000054564"/>
    </source>
</evidence>
<reference evidence="3" key="1">
    <citation type="submission" date="2014-03" db="EMBL/GenBank/DDBJ databases">
        <title>The Genome Sequence of Puccinia striiformis f. sp. tritici PST-78.</title>
        <authorList>
            <consortium name="The Broad Institute Genome Sequencing Platform"/>
            <person name="Cuomo C."/>
            <person name="Hulbert S."/>
            <person name="Chen X."/>
            <person name="Walker B."/>
            <person name="Young S.K."/>
            <person name="Zeng Q."/>
            <person name="Gargeya S."/>
            <person name="Fitzgerald M."/>
            <person name="Haas B."/>
            <person name="Abouelleil A."/>
            <person name="Alvarado L."/>
            <person name="Arachchi H.M."/>
            <person name="Berlin A.M."/>
            <person name="Chapman S.B."/>
            <person name="Goldberg J."/>
            <person name="Griggs A."/>
            <person name="Gujja S."/>
            <person name="Hansen M."/>
            <person name="Howarth C."/>
            <person name="Imamovic A."/>
            <person name="Larimer J."/>
            <person name="McCowan C."/>
            <person name="Montmayeur A."/>
            <person name="Murphy C."/>
            <person name="Neiman D."/>
            <person name="Pearson M."/>
            <person name="Priest M."/>
            <person name="Roberts A."/>
            <person name="Saif S."/>
            <person name="Shea T."/>
            <person name="Sisk P."/>
            <person name="Sykes S."/>
            <person name="Wortman J."/>
            <person name="Nusbaum C."/>
            <person name="Birren B."/>
        </authorList>
    </citation>
    <scope>NUCLEOTIDE SEQUENCE [LARGE SCALE GENOMIC DNA]</scope>
    <source>
        <strain evidence="3">race PST-78</strain>
    </source>
</reference>
<sequence>MSTPLNPSQYQYQYIQQFDSPTRITMGSQTTQTGFSEYSLDGSPTSNGNLDNLVPGRMESPNGNLGSGVAYGHGDLISGGVGGPNANLESAGAYFNHGNSPPVACPMCWSCWRGQTRW</sequence>
<dbReference type="EMBL" id="AJIL01000011">
    <property type="protein sequence ID" value="KNF04677.1"/>
    <property type="molecule type" value="Genomic_DNA"/>
</dbReference>
<evidence type="ECO:0000313" key="2">
    <source>
        <dbReference type="EMBL" id="KNF04677.1"/>
    </source>
</evidence>
<protein>
    <submittedName>
        <fullName evidence="2">Uncharacterized protein</fullName>
    </submittedName>
</protein>
<name>A0A0L0VZP1_9BASI</name>